<evidence type="ECO:0008006" key="7">
    <source>
        <dbReference type="Google" id="ProtNLM"/>
    </source>
</evidence>
<dbReference type="InterPro" id="IPR002876">
    <property type="entry name" value="Transcrip_reg_TACO1-like"/>
</dbReference>
<feature type="region of interest" description="Disordered" evidence="2">
    <location>
        <begin position="16"/>
        <end position="40"/>
    </location>
</feature>
<dbReference type="InterPro" id="IPR029072">
    <property type="entry name" value="YebC-like"/>
</dbReference>
<reference evidence="5" key="1">
    <citation type="submission" date="2021-02" db="EMBL/GenBank/DDBJ databases">
        <authorList>
            <person name="Dougan E. K."/>
            <person name="Rhodes N."/>
            <person name="Thang M."/>
            <person name="Chan C."/>
        </authorList>
    </citation>
    <scope>NUCLEOTIDE SEQUENCE</scope>
</reference>
<dbReference type="Gene3D" id="1.10.10.200">
    <property type="match status" value="1"/>
</dbReference>
<dbReference type="PANTHER" id="PTHR12532:SF0">
    <property type="entry name" value="TRANSLATIONAL ACTIVATOR OF CYTOCHROME C OXIDASE 1"/>
    <property type="match status" value="1"/>
</dbReference>
<evidence type="ECO:0000313" key="5">
    <source>
        <dbReference type="EMBL" id="CAE8737620.1"/>
    </source>
</evidence>
<dbReference type="InterPro" id="IPR026564">
    <property type="entry name" value="Transcrip_reg_TACO1-like_dom3"/>
</dbReference>
<dbReference type="InterPro" id="IPR048300">
    <property type="entry name" value="TACO1_YebC-like_2nd/3rd_dom"/>
</dbReference>
<dbReference type="GO" id="GO:0005737">
    <property type="term" value="C:cytoplasm"/>
    <property type="evidence" value="ECO:0007669"/>
    <property type="project" value="UniProtKB-ARBA"/>
</dbReference>
<gene>
    <name evidence="5" type="ORF">PGLA2088_LOCUS48848</name>
</gene>
<dbReference type="EMBL" id="CAJNNW010036796">
    <property type="protein sequence ID" value="CAE8737620.1"/>
    <property type="molecule type" value="Genomic_DNA"/>
</dbReference>
<dbReference type="Pfam" id="PF20772">
    <property type="entry name" value="TACO1_YebC_N"/>
    <property type="match status" value="1"/>
</dbReference>
<dbReference type="HAMAP" id="MF_00693">
    <property type="entry name" value="Transcrip_reg_TACO1"/>
    <property type="match status" value="1"/>
</dbReference>
<dbReference type="AlphaFoldDB" id="A0A813LT86"/>
<dbReference type="SUPFAM" id="SSF75625">
    <property type="entry name" value="YebC-like"/>
    <property type="match status" value="1"/>
</dbReference>
<proteinExistence type="inferred from homology"/>
<comment type="caution">
    <text evidence="5">The sequence shown here is derived from an EMBL/GenBank/DDBJ whole genome shotgun (WGS) entry which is preliminary data.</text>
</comment>
<protein>
    <recommendedName>
        <fullName evidence="7">Transcriptional regulatory protein</fullName>
    </recommendedName>
</protein>
<dbReference type="InterPro" id="IPR049083">
    <property type="entry name" value="TACO1_YebC_N"/>
</dbReference>
<evidence type="ECO:0000259" key="3">
    <source>
        <dbReference type="Pfam" id="PF01709"/>
    </source>
</evidence>
<comment type="similarity">
    <text evidence="1">Belongs to the TACO1 family.</text>
</comment>
<organism evidence="5 6">
    <name type="scientific">Polarella glacialis</name>
    <name type="common">Dinoflagellate</name>
    <dbReference type="NCBI Taxonomy" id="89957"/>
    <lineage>
        <taxon>Eukaryota</taxon>
        <taxon>Sar</taxon>
        <taxon>Alveolata</taxon>
        <taxon>Dinophyceae</taxon>
        <taxon>Suessiales</taxon>
        <taxon>Suessiaceae</taxon>
        <taxon>Polarella</taxon>
    </lineage>
</organism>
<evidence type="ECO:0000256" key="2">
    <source>
        <dbReference type="SAM" id="MobiDB-lite"/>
    </source>
</evidence>
<evidence type="ECO:0000259" key="4">
    <source>
        <dbReference type="Pfam" id="PF20772"/>
    </source>
</evidence>
<dbReference type="PANTHER" id="PTHR12532">
    <property type="entry name" value="TRANSLATIONAL ACTIVATOR OF CYTOCHROME C OXIDASE 1"/>
    <property type="match status" value="1"/>
</dbReference>
<feature type="compositionally biased region" description="Low complexity" evidence="2">
    <location>
        <begin position="30"/>
        <end position="40"/>
    </location>
</feature>
<dbReference type="InterPro" id="IPR017856">
    <property type="entry name" value="Integrase-like_N"/>
</dbReference>
<name>A0A813LT86_POLGL</name>
<dbReference type="Gene3D" id="3.30.70.980">
    <property type="match status" value="2"/>
</dbReference>
<evidence type="ECO:0000256" key="1">
    <source>
        <dbReference type="ARBA" id="ARBA00008724"/>
    </source>
</evidence>
<dbReference type="Pfam" id="PF01709">
    <property type="entry name" value="Transcrip_reg"/>
    <property type="match status" value="1"/>
</dbReference>
<feature type="domain" description="TACO1/YebC-like N-terminal" evidence="4">
    <location>
        <begin position="88"/>
        <end position="150"/>
    </location>
</feature>
<accession>A0A813LT86</accession>
<sequence length="342" mass="36525">MAAAFAVSFLRGASQPRPVTLASSSPGRPGATRGSGVVSSSTSSTAVSAVQRLFALGLGLLSAASFRRASGRAGFGRIIVRGRNFETNIKKKKGPAEAKQARATAKHLRNISMCVREFGANPEVNRALKRGIQAALKDNVPRDTVNNRIKLITEGKSAVSEIQISGVGPQGTAVIVECLTDNANRTRAAVKTIMKDCDIQAGNDGSVDHQFNKLGVLNFEGLTEEQVLEASIEADAEVEDIVTVEDGSAYSVEVTTTPENFRGATAAFEGAGLEPVSTEIVYRGVLEVSLSEKSTYEMMKLLELLEDCDDVGEVHHNAILKEGVELKYSNYGVPLDYDKAYK</sequence>
<evidence type="ECO:0000313" key="6">
    <source>
        <dbReference type="Proteomes" id="UP000626109"/>
    </source>
</evidence>
<dbReference type="Proteomes" id="UP000626109">
    <property type="component" value="Unassembled WGS sequence"/>
</dbReference>
<feature type="domain" description="TACO1/YebC-like second and third" evidence="3">
    <location>
        <begin position="160"/>
        <end position="318"/>
    </location>
</feature>